<keyword evidence="8" id="KW-1185">Reference proteome</keyword>
<comment type="similarity">
    <text evidence="1 3">Belongs to the SNW family.</text>
</comment>
<evidence type="ECO:0000313" key="7">
    <source>
        <dbReference type="EMBL" id="KAK5778985.1"/>
    </source>
</evidence>
<dbReference type="EMBL" id="JAWIZZ010000048">
    <property type="protein sequence ID" value="KAK5778985.1"/>
    <property type="molecule type" value="Genomic_DNA"/>
</dbReference>
<dbReference type="AlphaFoldDB" id="A0AAN7WG89"/>
<evidence type="ECO:0000256" key="3">
    <source>
        <dbReference type="RuleBase" id="RU367140"/>
    </source>
</evidence>
<dbReference type="InterPro" id="IPR004015">
    <property type="entry name" value="SKI-int_prot_SKIP_SNW-dom"/>
</dbReference>
<gene>
    <name evidence="7" type="ORF">RI543_003604</name>
</gene>
<keyword evidence="3" id="KW-0507">mRNA processing</keyword>
<proteinExistence type="inferred from homology"/>
<feature type="region of interest" description="Disordered" evidence="5">
    <location>
        <begin position="1"/>
        <end position="21"/>
    </location>
</feature>
<dbReference type="GO" id="GO:0005681">
    <property type="term" value="C:spliceosomal complex"/>
    <property type="evidence" value="ECO:0007669"/>
    <property type="project" value="UniProtKB-UniRule"/>
</dbReference>
<dbReference type="PANTHER" id="PTHR12096">
    <property type="entry name" value="NUCLEAR PROTEIN SKIP-RELATED"/>
    <property type="match status" value="1"/>
</dbReference>
<dbReference type="Proteomes" id="UP001306508">
    <property type="component" value="Unassembled WGS sequence"/>
</dbReference>
<reference evidence="8" key="1">
    <citation type="submission" date="2023-07" db="EMBL/GenBank/DDBJ databases">
        <title>A draft genome of Kazachstania heterogenica Y-27499.</title>
        <authorList>
            <person name="Donic C."/>
            <person name="Kralova J.S."/>
            <person name="Fidel L."/>
            <person name="Ben-Dor S."/>
            <person name="Jung S."/>
        </authorList>
    </citation>
    <scope>NUCLEOTIDE SEQUENCE [LARGE SCALE GENOMIC DNA]</scope>
    <source>
        <strain evidence="8">Y27499</strain>
    </source>
</reference>
<evidence type="ECO:0000256" key="4">
    <source>
        <dbReference type="SAM" id="Coils"/>
    </source>
</evidence>
<keyword evidence="3" id="KW-0508">mRNA splicing</keyword>
<evidence type="ECO:0000259" key="6">
    <source>
        <dbReference type="Pfam" id="PF02731"/>
    </source>
</evidence>
<dbReference type="Pfam" id="PF02731">
    <property type="entry name" value="SKIP_SNW"/>
    <property type="match status" value="1"/>
</dbReference>
<evidence type="ECO:0000256" key="2">
    <source>
        <dbReference type="ARBA" id="ARBA00022160"/>
    </source>
</evidence>
<feature type="coiled-coil region" evidence="4">
    <location>
        <begin position="220"/>
        <end position="263"/>
    </location>
</feature>
<keyword evidence="3" id="KW-0747">Spliceosome</keyword>
<comment type="function">
    <text evidence="3">Involved in pre-mRNA splicing.</text>
</comment>
<sequence>MTFSSLLPDPKHEIKPIENTREAGKNIVRALTDDRYESNQPQDSEPSSIEISFNNIASRVRLQDFIPLRYENFNLEIPYPSAEEIDKTYKRTYEHFQNLLSKNIKKPVSSATNETITAGNGRKIRVVTKVQDPLQPKMIKTAKKVYVPSNEEESIQLQLYVSSNTSGQEISKKMKNEWRIPSFVSQWKNPKGYAISSRGGGKHGESQEINQGFIDLANALEQADRKARLKLQEKKKAKIRELNKVMKEREQKLNRIAKEARQNKLVSGHNYQRSNSKSLNSRDISEKIKLYQKETTKKKDTVSYDSRLYTKGIVSGKSRLEDAYDNPLFVQQNIDSIYRVKYNKSEGNTDDGESIMSNGPVEFTKAERK</sequence>
<comment type="subunit">
    <text evidence="3">Associated with the spliceosome.</text>
</comment>
<feature type="region of interest" description="Disordered" evidence="5">
    <location>
        <begin position="345"/>
        <end position="369"/>
    </location>
</feature>
<keyword evidence="4" id="KW-0175">Coiled coil</keyword>
<evidence type="ECO:0000256" key="5">
    <source>
        <dbReference type="SAM" id="MobiDB-lite"/>
    </source>
</evidence>
<evidence type="ECO:0000256" key="1">
    <source>
        <dbReference type="ARBA" id="ARBA00010197"/>
    </source>
</evidence>
<evidence type="ECO:0000313" key="8">
    <source>
        <dbReference type="Proteomes" id="UP001306508"/>
    </source>
</evidence>
<protein>
    <recommendedName>
        <fullName evidence="2 3">Pre-mRNA-processing protein 45</fullName>
    </recommendedName>
</protein>
<name>A0AAN7WG89_9SACH</name>
<keyword evidence="3" id="KW-0539">Nucleus</keyword>
<feature type="compositionally biased region" description="Basic and acidic residues" evidence="5">
    <location>
        <begin position="9"/>
        <end position="21"/>
    </location>
</feature>
<dbReference type="InterPro" id="IPR017862">
    <property type="entry name" value="SKI-int_prot_SKIP"/>
</dbReference>
<organism evidence="7 8">
    <name type="scientific">Arxiozyma heterogenica</name>
    <dbReference type="NCBI Taxonomy" id="278026"/>
    <lineage>
        <taxon>Eukaryota</taxon>
        <taxon>Fungi</taxon>
        <taxon>Dikarya</taxon>
        <taxon>Ascomycota</taxon>
        <taxon>Saccharomycotina</taxon>
        <taxon>Saccharomycetes</taxon>
        <taxon>Saccharomycetales</taxon>
        <taxon>Saccharomycetaceae</taxon>
        <taxon>Arxiozyma</taxon>
    </lineage>
</organism>
<dbReference type="GO" id="GO:0000398">
    <property type="term" value="P:mRNA splicing, via spliceosome"/>
    <property type="evidence" value="ECO:0007669"/>
    <property type="project" value="InterPro"/>
</dbReference>
<accession>A0AAN7WG89</accession>
<feature type="domain" description="SKI-interacting protein SKIP SNW" evidence="6">
    <location>
        <begin position="112"/>
        <end position="263"/>
    </location>
</feature>
<comment type="subcellular location">
    <subcellularLocation>
        <location evidence="3">Nucleus</location>
    </subcellularLocation>
</comment>
<comment type="caution">
    <text evidence="7">The sequence shown here is derived from an EMBL/GenBank/DDBJ whole genome shotgun (WGS) entry which is preliminary data.</text>
</comment>